<keyword evidence="12" id="KW-1185">Reference proteome</keyword>
<dbReference type="AlphaFoldDB" id="A0A0D2IW53"/>
<feature type="compositionally biased region" description="Gly residues" evidence="9">
    <location>
        <begin position="416"/>
        <end position="437"/>
    </location>
</feature>
<dbReference type="GeneID" id="25290205"/>
<evidence type="ECO:0000313" key="12">
    <source>
        <dbReference type="Proteomes" id="UP000053617"/>
    </source>
</evidence>
<dbReference type="GO" id="GO:0008270">
    <property type="term" value="F:zinc ion binding"/>
    <property type="evidence" value="ECO:0007669"/>
    <property type="project" value="UniProtKB-KW"/>
</dbReference>
<keyword evidence="3" id="KW-0808">Transferase</keyword>
<evidence type="ECO:0000256" key="7">
    <source>
        <dbReference type="ARBA" id="ARBA00022833"/>
    </source>
</evidence>
<evidence type="ECO:0000313" key="11">
    <source>
        <dbReference type="EMBL" id="KIX07481.1"/>
    </source>
</evidence>
<dbReference type="GO" id="GO:0005634">
    <property type="term" value="C:nucleus"/>
    <property type="evidence" value="ECO:0007669"/>
    <property type="project" value="TreeGrafter"/>
</dbReference>
<dbReference type="VEuPathDB" id="FungiDB:Z518_02134"/>
<dbReference type="PANTHER" id="PTHR45931:SF3">
    <property type="entry name" value="RING ZINC FINGER-CONTAINING PROTEIN"/>
    <property type="match status" value="1"/>
</dbReference>
<organism evidence="11 12">
    <name type="scientific">Rhinocladiella mackenziei CBS 650.93</name>
    <dbReference type="NCBI Taxonomy" id="1442369"/>
    <lineage>
        <taxon>Eukaryota</taxon>
        <taxon>Fungi</taxon>
        <taxon>Dikarya</taxon>
        <taxon>Ascomycota</taxon>
        <taxon>Pezizomycotina</taxon>
        <taxon>Eurotiomycetes</taxon>
        <taxon>Chaetothyriomycetidae</taxon>
        <taxon>Chaetothyriales</taxon>
        <taxon>Herpotrichiellaceae</taxon>
        <taxon>Rhinocladiella</taxon>
    </lineage>
</organism>
<keyword evidence="6" id="KW-0833">Ubl conjugation pathway</keyword>
<evidence type="ECO:0000256" key="4">
    <source>
        <dbReference type="ARBA" id="ARBA00022723"/>
    </source>
</evidence>
<comment type="catalytic activity">
    <reaction evidence="1">
        <text>S-ubiquitinyl-[E2 ubiquitin-conjugating enzyme]-L-cysteine + [acceptor protein]-L-lysine = [E2 ubiquitin-conjugating enzyme]-L-cysteine + N(6)-ubiquitinyl-[acceptor protein]-L-lysine.</text>
        <dbReference type="EC" id="2.3.2.27"/>
    </reaction>
</comment>
<sequence length="447" mass="49823">MTDSRRVEGERVFCHQCNNEWDRRHGGLTCPRCEGDFTEILELGTTSSLEHDRQPSPAAPPPDPFSPLDSLHNHYPWQNDPDSNPRDNFTTFEFTSGSGRSGRISVSTRTFVLGGPGQNVTDAHDREFVDMFDHMLINVIRSQNRLMNPFPPLGFPRTPSPGFGNAAGGPFPARDFREMPAPLQPGNLQDLLSALFRSMQQEESGDRRTMGHPPHPFDFLNQIFNPENAQLGDAVYTQEAFDRIMTQLMEQNGGSATRPASDEAIRSLGTKKVDQEILGSEGKAECSICMDNVELGDEVTVLPCNHWFHGDCVKEWLKESDTCPHCRKPITSPEERQPPSLPRRRTSRRPSSVSSPRAYGPEGSRYNPARIPESPSELRERRQSYYGRRQYGDMEHSEPIQHSSSNRDPRRNGSRGSSGGSGGSGGSRNNSSGGGMTGWIRDHLPFS</sequence>
<dbReference type="SMART" id="SM01197">
    <property type="entry name" value="FANCL_C"/>
    <property type="match status" value="1"/>
</dbReference>
<dbReference type="EMBL" id="KN847476">
    <property type="protein sequence ID" value="KIX07481.1"/>
    <property type="molecule type" value="Genomic_DNA"/>
</dbReference>
<keyword evidence="7" id="KW-0862">Zinc</keyword>
<dbReference type="SUPFAM" id="SSF57850">
    <property type="entry name" value="RING/U-box"/>
    <property type="match status" value="1"/>
</dbReference>
<dbReference type="RefSeq" id="XP_013274617.1">
    <property type="nucleotide sequence ID" value="XM_013419163.1"/>
</dbReference>
<dbReference type="PANTHER" id="PTHR45931">
    <property type="entry name" value="SI:CH211-59O9.10"/>
    <property type="match status" value="1"/>
</dbReference>
<evidence type="ECO:0000256" key="9">
    <source>
        <dbReference type="SAM" id="MobiDB-lite"/>
    </source>
</evidence>
<protein>
    <recommendedName>
        <fullName evidence="2">RING-type E3 ubiquitin transferase</fullName>
        <ecNumber evidence="2">2.3.2.27</ecNumber>
    </recommendedName>
</protein>
<dbReference type="SMART" id="SM00184">
    <property type="entry name" value="RING"/>
    <property type="match status" value="1"/>
</dbReference>
<reference evidence="11 12" key="1">
    <citation type="submission" date="2015-01" db="EMBL/GenBank/DDBJ databases">
        <title>The Genome Sequence of Rhinocladiella mackenzie CBS 650.93.</title>
        <authorList>
            <consortium name="The Broad Institute Genomics Platform"/>
            <person name="Cuomo C."/>
            <person name="de Hoog S."/>
            <person name="Gorbushina A."/>
            <person name="Stielow B."/>
            <person name="Teixiera M."/>
            <person name="Abouelleil A."/>
            <person name="Chapman S.B."/>
            <person name="Priest M."/>
            <person name="Young S.K."/>
            <person name="Wortman J."/>
            <person name="Nusbaum C."/>
            <person name="Birren B."/>
        </authorList>
    </citation>
    <scope>NUCLEOTIDE SEQUENCE [LARGE SCALE GENOMIC DNA]</scope>
    <source>
        <strain evidence="11 12">CBS 650.93</strain>
    </source>
</reference>
<feature type="region of interest" description="Disordered" evidence="9">
    <location>
        <begin position="48"/>
        <end position="102"/>
    </location>
</feature>
<evidence type="ECO:0000259" key="10">
    <source>
        <dbReference type="PROSITE" id="PS50089"/>
    </source>
</evidence>
<dbReference type="InterPro" id="IPR051834">
    <property type="entry name" value="RING_finger_E3_ligase"/>
</dbReference>
<dbReference type="Pfam" id="PF13639">
    <property type="entry name" value="zf-RING_2"/>
    <property type="match status" value="1"/>
</dbReference>
<evidence type="ECO:0000256" key="2">
    <source>
        <dbReference type="ARBA" id="ARBA00012483"/>
    </source>
</evidence>
<dbReference type="OrthoDB" id="8062037at2759"/>
<dbReference type="GO" id="GO:0061630">
    <property type="term" value="F:ubiquitin protein ligase activity"/>
    <property type="evidence" value="ECO:0007669"/>
    <property type="project" value="UniProtKB-EC"/>
</dbReference>
<dbReference type="InterPro" id="IPR001841">
    <property type="entry name" value="Znf_RING"/>
</dbReference>
<name>A0A0D2IW53_9EURO</name>
<dbReference type="CDD" id="cd16454">
    <property type="entry name" value="RING-H2_PA-TM-RING"/>
    <property type="match status" value="1"/>
</dbReference>
<feature type="compositionally biased region" description="Polar residues" evidence="9">
    <location>
        <begin position="80"/>
        <end position="94"/>
    </location>
</feature>
<dbReference type="Proteomes" id="UP000053617">
    <property type="component" value="Unassembled WGS sequence"/>
</dbReference>
<dbReference type="GO" id="GO:0006511">
    <property type="term" value="P:ubiquitin-dependent protein catabolic process"/>
    <property type="evidence" value="ECO:0007669"/>
    <property type="project" value="TreeGrafter"/>
</dbReference>
<dbReference type="STRING" id="1442369.A0A0D2IW53"/>
<dbReference type="GO" id="GO:0016567">
    <property type="term" value="P:protein ubiquitination"/>
    <property type="evidence" value="ECO:0007669"/>
    <property type="project" value="UniProtKB-ARBA"/>
</dbReference>
<dbReference type="SMART" id="SM00744">
    <property type="entry name" value="RINGv"/>
    <property type="match status" value="1"/>
</dbReference>
<dbReference type="EC" id="2.3.2.27" evidence="2"/>
<feature type="region of interest" description="Disordered" evidence="9">
    <location>
        <begin position="325"/>
        <end position="447"/>
    </location>
</feature>
<accession>A0A0D2IW53</accession>
<dbReference type="HOGENOM" id="CLU_021597_0_1_1"/>
<keyword evidence="5 8" id="KW-0863">Zinc-finger</keyword>
<proteinExistence type="predicted"/>
<feature type="domain" description="RING-type" evidence="10">
    <location>
        <begin position="286"/>
        <end position="327"/>
    </location>
</feature>
<evidence type="ECO:0000256" key="6">
    <source>
        <dbReference type="ARBA" id="ARBA00022786"/>
    </source>
</evidence>
<dbReference type="PROSITE" id="PS50089">
    <property type="entry name" value="ZF_RING_2"/>
    <property type="match status" value="1"/>
</dbReference>
<evidence type="ECO:0000256" key="3">
    <source>
        <dbReference type="ARBA" id="ARBA00022679"/>
    </source>
</evidence>
<evidence type="ECO:0000256" key="1">
    <source>
        <dbReference type="ARBA" id="ARBA00000900"/>
    </source>
</evidence>
<keyword evidence="4" id="KW-0479">Metal-binding</keyword>
<dbReference type="InterPro" id="IPR011016">
    <property type="entry name" value="Znf_RING-CH"/>
</dbReference>
<feature type="compositionally biased region" description="Basic and acidic residues" evidence="9">
    <location>
        <begin position="390"/>
        <end position="411"/>
    </location>
</feature>
<dbReference type="InterPro" id="IPR013083">
    <property type="entry name" value="Znf_RING/FYVE/PHD"/>
</dbReference>
<evidence type="ECO:0000256" key="8">
    <source>
        <dbReference type="PROSITE-ProRule" id="PRU00175"/>
    </source>
</evidence>
<dbReference type="Gene3D" id="3.30.40.10">
    <property type="entry name" value="Zinc/RING finger domain, C3HC4 (zinc finger)"/>
    <property type="match status" value="1"/>
</dbReference>
<gene>
    <name evidence="11" type="ORF">Z518_02134</name>
</gene>
<evidence type="ECO:0000256" key="5">
    <source>
        <dbReference type="ARBA" id="ARBA00022771"/>
    </source>
</evidence>
<dbReference type="FunFam" id="3.30.40.10:FF:000127">
    <property type="entry name" value="E3 ubiquitin-protein ligase RNF181"/>
    <property type="match status" value="1"/>
</dbReference>